<comment type="caution">
    <text evidence="3">The sequence shown here is derived from an EMBL/GenBank/DDBJ whole genome shotgun (WGS) entry which is preliminary data.</text>
</comment>
<gene>
    <name evidence="3" type="ORF">GCM10008098_22090</name>
</gene>
<dbReference type="Proteomes" id="UP000621898">
    <property type="component" value="Unassembled WGS sequence"/>
</dbReference>
<evidence type="ECO:0008006" key="5">
    <source>
        <dbReference type="Google" id="ProtNLM"/>
    </source>
</evidence>
<keyword evidence="2" id="KW-0732">Signal</keyword>
<proteinExistence type="predicted"/>
<sequence length="105" mass="11627">MRIRLIVALCVFSAVAHASTTLRVGNQVLTAGDSRERVTELLGKPSSKSHKRSTRSHGSRSSRRGGVRVSSKDQGGEQWRYRRDGHVTVVTIVDGRVSDIEDERL</sequence>
<accession>A0ABQ3A009</accession>
<feature type="compositionally biased region" description="Basic and acidic residues" evidence="1">
    <location>
        <begin position="70"/>
        <end position="80"/>
    </location>
</feature>
<dbReference type="EMBL" id="BMXT01000002">
    <property type="protein sequence ID" value="GGY28500.1"/>
    <property type="molecule type" value="Genomic_DNA"/>
</dbReference>
<dbReference type="Pfam" id="PF11006">
    <property type="entry name" value="DUF2845"/>
    <property type="match status" value="1"/>
</dbReference>
<keyword evidence="4" id="KW-1185">Reference proteome</keyword>
<protein>
    <recommendedName>
        <fullName evidence="5">DUF2845 domain-containing protein</fullName>
    </recommendedName>
</protein>
<reference evidence="4" key="1">
    <citation type="journal article" date="2019" name="Int. J. Syst. Evol. Microbiol.">
        <title>The Global Catalogue of Microorganisms (GCM) 10K type strain sequencing project: providing services to taxonomists for standard genome sequencing and annotation.</title>
        <authorList>
            <consortium name="The Broad Institute Genomics Platform"/>
            <consortium name="The Broad Institute Genome Sequencing Center for Infectious Disease"/>
            <person name="Wu L."/>
            <person name="Ma J."/>
        </authorList>
    </citation>
    <scope>NUCLEOTIDE SEQUENCE [LARGE SCALE GENOMIC DNA]</scope>
    <source>
        <strain evidence="4">KCTC 22232</strain>
    </source>
</reference>
<name>A0ABQ3A009_9GAMM</name>
<evidence type="ECO:0000313" key="4">
    <source>
        <dbReference type="Proteomes" id="UP000621898"/>
    </source>
</evidence>
<dbReference type="RefSeq" id="WP_189441281.1">
    <property type="nucleotide sequence ID" value="NZ_BMXT01000002.1"/>
</dbReference>
<evidence type="ECO:0000256" key="1">
    <source>
        <dbReference type="SAM" id="MobiDB-lite"/>
    </source>
</evidence>
<feature type="region of interest" description="Disordered" evidence="1">
    <location>
        <begin position="40"/>
        <end position="80"/>
    </location>
</feature>
<feature type="chain" id="PRO_5045473928" description="DUF2845 domain-containing protein" evidence="2">
    <location>
        <begin position="19"/>
        <end position="105"/>
    </location>
</feature>
<organism evidence="3 4">
    <name type="scientific">Rhodanobacter panaciterrae</name>
    <dbReference type="NCBI Taxonomy" id="490572"/>
    <lineage>
        <taxon>Bacteria</taxon>
        <taxon>Pseudomonadati</taxon>
        <taxon>Pseudomonadota</taxon>
        <taxon>Gammaproteobacteria</taxon>
        <taxon>Lysobacterales</taxon>
        <taxon>Rhodanobacteraceae</taxon>
        <taxon>Rhodanobacter</taxon>
    </lineage>
</organism>
<feature type="compositionally biased region" description="Basic residues" evidence="1">
    <location>
        <begin position="47"/>
        <end position="66"/>
    </location>
</feature>
<dbReference type="InterPro" id="IPR021268">
    <property type="entry name" value="DUF2845"/>
</dbReference>
<evidence type="ECO:0000256" key="2">
    <source>
        <dbReference type="SAM" id="SignalP"/>
    </source>
</evidence>
<evidence type="ECO:0000313" key="3">
    <source>
        <dbReference type="EMBL" id="GGY28500.1"/>
    </source>
</evidence>
<feature type="signal peptide" evidence="2">
    <location>
        <begin position="1"/>
        <end position="18"/>
    </location>
</feature>